<evidence type="ECO:0000313" key="3">
    <source>
        <dbReference type="Proteomes" id="UP000004191"/>
    </source>
</evidence>
<dbReference type="HOGENOM" id="CLU_1530492_0_0_9"/>
<dbReference type="GeneID" id="96998613"/>
<organism evidence="2 3">
    <name type="scientific">Helcococcus kunzii ATCC 51366</name>
    <dbReference type="NCBI Taxonomy" id="883114"/>
    <lineage>
        <taxon>Bacteria</taxon>
        <taxon>Bacillati</taxon>
        <taxon>Bacillota</taxon>
        <taxon>Tissierellia</taxon>
        <taxon>Tissierellales</taxon>
        <taxon>Peptoniphilaceae</taxon>
        <taxon>Helcococcus</taxon>
    </lineage>
</organism>
<evidence type="ECO:0000313" key="2">
    <source>
        <dbReference type="EMBL" id="EHR34735.1"/>
    </source>
</evidence>
<proteinExistence type="predicted"/>
<dbReference type="AlphaFoldDB" id="H3NMP7"/>
<feature type="signal peptide" evidence="1">
    <location>
        <begin position="1"/>
        <end position="19"/>
    </location>
</feature>
<evidence type="ECO:0008006" key="4">
    <source>
        <dbReference type="Google" id="ProtNLM"/>
    </source>
</evidence>
<dbReference type="RefSeq" id="WP_005397860.1">
    <property type="nucleotide sequence ID" value="NZ_JH601088.1"/>
</dbReference>
<protein>
    <recommendedName>
        <fullName evidence="4">DUF5067 domain-containing protein</fullName>
    </recommendedName>
</protein>
<reference evidence="2 3" key="1">
    <citation type="submission" date="2012-01" db="EMBL/GenBank/DDBJ databases">
        <title>The Genome Sequence of Helcococcus kunzii ATCC 51366.</title>
        <authorList>
            <consortium name="The Broad Institute Genome Sequencing Platform"/>
            <person name="Earl A."/>
            <person name="Ward D."/>
            <person name="Feldgarden M."/>
            <person name="Gevers D."/>
            <person name="Huys G."/>
            <person name="Young S.K."/>
            <person name="Zeng Q."/>
            <person name="Gargeya S."/>
            <person name="Fitzgerald M."/>
            <person name="Haas B."/>
            <person name="Abouelleil A."/>
            <person name="Alvarado L."/>
            <person name="Arachchi H.M."/>
            <person name="Berlin A."/>
            <person name="Chapman S.B."/>
            <person name="Gearin G."/>
            <person name="Goldberg J."/>
            <person name="Griggs A."/>
            <person name="Gujja S."/>
            <person name="Hansen M."/>
            <person name="Heiman D."/>
            <person name="Howarth C."/>
            <person name="Larimer J."/>
            <person name="Lui A."/>
            <person name="MacDonald P.J.P."/>
            <person name="McCowen C."/>
            <person name="Montmayeur A."/>
            <person name="Murphy C."/>
            <person name="Neiman D."/>
            <person name="Pearson M."/>
            <person name="Priest M."/>
            <person name="Roberts A."/>
            <person name="Saif S."/>
            <person name="Shea T."/>
            <person name="Sisk P."/>
            <person name="Stolte C."/>
            <person name="Sykes S."/>
            <person name="Wortman J."/>
            <person name="Nusbaum C."/>
            <person name="Birren B."/>
        </authorList>
    </citation>
    <scope>NUCLEOTIDE SEQUENCE [LARGE SCALE GENOMIC DNA]</scope>
    <source>
        <strain evidence="2 3">ATCC 51366</strain>
    </source>
</reference>
<dbReference type="EMBL" id="AGEI01000018">
    <property type="protein sequence ID" value="EHR34735.1"/>
    <property type="molecule type" value="Genomic_DNA"/>
</dbReference>
<name>H3NMP7_9FIRM</name>
<evidence type="ECO:0000256" key="1">
    <source>
        <dbReference type="SAM" id="SignalP"/>
    </source>
</evidence>
<keyword evidence="3" id="KW-1185">Reference proteome</keyword>
<dbReference type="PROSITE" id="PS51257">
    <property type="entry name" value="PROKAR_LIPOPROTEIN"/>
    <property type="match status" value="1"/>
</dbReference>
<feature type="chain" id="PRO_5038433014" description="DUF5067 domain-containing protein" evidence="1">
    <location>
        <begin position="20"/>
        <end position="175"/>
    </location>
</feature>
<comment type="caution">
    <text evidence="2">The sequence shown here is derived from an EMBL/GenBank/DDBJ whole genome shotgun (WGS) entry which is preliminary data.</text>
</comment>
<sequence length="175" mass="20581">MKKTFILLLTIILTLTACSTNNMDQSIIKEPKYENAIKRAEPGDIYYLDDEISLFKIPGVGTFIYNFKEEKITTSLFLEDLEYDKYSVTPLMSEDKENIVFEQTPQTKEFEEKDPIVYNIKNKTVNTVKKDKIKTIELKPEWDNKIKIEGWELKNIILSPENSNKEYFVFKDVEE</sequence>
<dbReference type="STRING" id="883114.HMPREF9709_00608"/>
<gene>
    <name evidence="2" type="ORF">HMPREF9709_00608</name>
</gene>
<accession>H3NMP7</accession>
<dbReference type="Proteomes" id="UP000004191">
    <property type="component" value="Unassembled WGS sequence"/>
</dbReference>
<keyword evidence="1" id="KW-0732">Signal</keyword>